<feature type="signal peptide" evidence="2">
    <location>
        <begin position="1"/>
        <end position="24"/>
    </location>
</feature>
<name>A0A6I4SVM9_9SPHN</name>
<organism evidence="3 4">
    <name type="scientific">Croceibacterium salegens</name>
    <dbReference type="NCBI Taxonomy" id="1737568"/>
    <lineage>
        <taxon>Bacteria</taxon>
        <taxon>Pseudomonadati</taxon>
        <taxon>Pseudomonadota</taxon>
        <taxon>Alphaproteobacteria</taxon>
        <taxon>Sphingomonadales</taxon>
        <taxon>Erythrobacteraceae</taxon>
        <taxon>Croceibacterium</taxon>
    </lineage>
</organism>
<dbReference type="SUPFAM" id="SSF53335">
    <property type="entry name" value="S-adenosyl-L-methionine-dependent methyltransferases"/>
    <property type="match status" value="1"/>
</dbReference>
<dbReference type="PIRSF" id="PIRSF031679">
    <property type="entry name" value="Mtase_Alr7345_prd"/>
    <property type="match status" value="1"/>
</dbReference>
<sequence length="251" mass="26344">MKHAAIAAALALSGALVVTVLPLAAEDAAITTETANAIAAAVADTMRPAEDTARDEARKPGKIIAFAGVRPGMVVIEYSPGGGYYTRLLAKTVGPTGHVYALVPAGFAGRQDYMDRMNALAAQYGNVDIIPTDFGNYKLPKMADLAWTSENYHDFVNGGTAEPADKAAFAALKPGGLYFIEDHAAPGTGLTATNSLHRIDPAAVKSQVIAAGFVFDGESDALHNPDDPHDASPRQFSGVSDKFALRFKKPE</sequence>
<proteinExistence type="predicted"/>
<evidence type="ECO:0000256" key="1">
    <source>
        <dbReference type="SAM" id="MobiDB-lite"/>
    </source>
</evidence>
<evidence type="ECO:0000313" key="4">
    <source>
        <dbReference type="Proteomes" id="UP000433652"/>
    </source>
</evidence>
<feature type="region of interest" description="Disordered" evidence="1">
    <location>
        <begin position="220"/>
        <end position="241"/>
    </location>
</feature>
<dbReference type="GO" id="GO:0032259">
    <property type="term" value="P:methylation"/>
    <property type="evidence" value="ECO:0007669"/>
    <property type="project" value="UniProtKB-KW"/>
</dbReference>
<evidence type="ECO:0000256" key="2">
    <source>
        <dbReference type="SAM" id="SignalP"/>
    </source>
</evidence>
<dbReference type="OrthoDB" id="9342567at2"/>
<dbReference type="EMBL" id="WTYM01000044">
    <property type="protein sequence ID" value="MXO60095.1"/>
    <property type="molecule type" value="Genomic_DNA"/>
</dbReference>
<feature type="compositionally biased region" description="Basic and acidic residues" evidence="1">
    <location>
        <begin position="220"/>
        <end position="232"/>
    </location>
</feature>
<accession>A0A6I4SVM9</accession>
<feature type="chain" id="PRO_5026306215" evidence="2">
    <location>
        <begin position="25"/>
        <end position="251"/>
    </location>
</feature>
<protein>
    <submittedName>
        <fullName evidence="3">Methyltransferase</fullName>
    </submittedName>
</protein>
<dbReference type="Gene3D" id="3.40.50.150">
    <property type="entry name" value="Vaccinia Virus protein VP39"/>
    <property type="match status" value="1"/>
</dbReference>
<keyword evidence="4" id="KW-1185">Reference proteome</keyword>
<comment type="caution">
    <text evidence="3">The sequence shown here is derived from an EMBL/GenBank/DDBJ whole genome shotgun (WGS) entry which is preliminary data.</text>
</comment>
<evidence type="ECO:0000313" key="3">
    <source>
        <dbReference type="EMBL" id="MXO60095.1"/>
    </source>
</evidence>
<dbReference type="RefSeq" id="WP_159795303.1">
    <property type="nucleotide sequence ID" value="NZ_WTYM01000044.1"/>
</dbReference>
<dbReference type="InterPro" id="IPR016980">
    <property type="entry name" value="S-AdoMet-dep_MeTrfase_Alr7345"/>
</dbReference>
<keyword evidence="3" id="KW-0489">Methyltransferase</keyword>
<keyword evidence="3" id="KW-0808">Transferase</keyword>
<dbReference type="AlphaFoldDB" id="A0A6I4SVM9"/>
<gene>
    <name evidence="3" type="ORF">GRI89_11150</name>
</gene>
<dbReference type="InterPro" id="IPR029063">
    <property type="entry name" value="SAM-dependent_MTases_sf"/>
</dbReference>
<keyword evidence="2" id="KW-0732">Signal</keyword>
<dbReference type="GO" id="GO:0008168">
    <property type="term" value="F:methyltransferase activity"/>
    <property type="evidence" value="ECO:0007669"/>
    <property type="project" value="UniProtKB-KW"/>
</dbReference>
<reference evidence="3 4" key="1">
    <citation type="submission" date="2019-12" db="EMBL/GenBank/DDBJ databases">
        <title>Genomic-based taxomic classification of the family Erythrobacteraceae.</title>
        <authorList>
            <person name="Xu L."/>
        </authorList>
    </citation>
    <scope>NUCLEOTIDE SEQUENCE [LARGE SCALE GENOMIC DNA]</scope>
    <source>
        <strain evidence="3 4">MCCC 1K01500</strain>
    </source>
</reference>
<dbReference type="Proteomes" id="UP000433652">
    <property type="component" value="Unassembled WGS sequence"/>
</dbReference>